<dbReference type="PANTHER" id="PTHR30441">
    <property type="entry name" value="DUF748 DOMAIN-CONTAINING PROTEIN"/>
    <property type="match status" value="1"/>
</dbReference>
<sequence length="649" mass="69092">MGRVLKWLGIVLGVLVLLVVGAFAMLETSWARDFVAKRASAALGREVRIDENFDIDWSLTPKIRAGGIHLANTDWAGGGDMADIGAVEVTLDLRRLVSGTVAIPQLTLIDPKLNLARDAQGAANWDFPNLQGDPPQEGDGSPNLPEIGHIEVRGGEVAYRDDGLNIQVASTVNTERNEQGEDRVRMVADGNYANEPFHLDATTGTFLAVRDRQTPFPVRAEATVGTTKTIIDGTLTDPQELAGMDIGVDIKGQDLSDLFPIVGFPAPSTPPFDVSGRLERNGKVWSFTDAAGKVGDSDIGGEIRMDLGHERPKVTGNLTSKNLDYKDLAGFVGAPPPVDDGETRSPKQEQLAQKLEAEGRIIPDTPINVEMLKKVDVEMRYHADRLLVPHVPAGAMDARIIVNDGRAKIEPVRMNVAGGKAGGIIQVDAQEKPPAIEMDLEMRALDLARFFKGTQFAEDMGGTFGGKLKLKGNGDTVRSMLASSNGQLSVVMEGGKVSNLIVEVLGIDVAQALGFVLTEDEPVAVRCVVADLGIKDGLMKSNALVFDNTDSNVTGEATVNLKNEAFKVSMLAHPKDFSPLSVRTPVGAQGTFANPHIAVDPTQAIARGAAAVALGVFLTPLAAIIPLLDPGEGKDSPCNALLNNAAKRQ</sequence>
<dbReference type="Pfam" id="PF05170">
    <property type="entry name" value="AsmA"/>
    <property type="match status" value="2"/>
</dbReference>
<proteinExistence type="predicted"/>
<dbReference type="GO" id="GO:0090313">
    <property type="term" value="P:regulation of protein targeting to membrane"/>
    <property type="evidence" value="ECO:0007669"/>
    <property type="project" value="TreeGrafter"/>
</dbReference>
<dbReference type="PANTHER" id="PTHR30441:SF9">
    <property type="entry name" value="ASMA FAMILY PROTEIN YHJG"/>
    <property type="match status" value="1"/>
</dbReference>
<accession>A0A512DT13</accession>
<comment type="caution">
    <text evidence="3">The sequence shown here is derived from an EMBL/GenBank/DDBJ whole genome shotgun (WGS) entry which is preliminary data.</text>
</comment>
<evidence type="ECO:0000256" key="1">
    <source>
        <dbReference type="SAM" id="MobiDB-lite"/>
    </source>
</evidence>
<dbReference type="InterPro" id="IPR007844">
    <property type="entry name" value="AsmA"/>
</dbReference>
<feature type="domain" description="AsmA" evidence="2">
    <location>
        <begin position="1"/>
        <end position="163"/>
    </location>
</feature>
<dbReference type="GO" id="GO:0005886">
    <property type="term" value="C:plasma membrane"/>
    <property type="evidence" value="ECO:0007669"/>
    <property type="project" value="TreeGrafter"/>
</dbReference>
<name>A0A512DT13_9PROT</name>
<dbReference type="RefSeq" id="WP_169789305.1">
    <property type="nucleotide sequence ID" value="NZ_BJYZ01000017.1"/>
</dbReference>
<reference evidence="3 4" key="1">
    <citation type="submission" date="2019-07" db="EMBL/GenBank/DDBJ databases">
        <title>Whole genome shotgun sequence of Skermanella aerolata NBRC 106429.</title>
        <authorList>
            <person name="Hosoyama A."/>
            <person name="Uohara A."/>
            <person name="Ohji S."/>
            <person name="Ichikawa N."/>
        </authorList>
    </citation>
    <scope>NUCLEOTIDE SEQUENCE [LARGE SCALE GENOMIC DNA]</scope>
    <source>
        <strain evidence="3 4">NBRC 106429</strain>
    </source>
</reference>
<organism evidence="3 4">
    <name type="scientific">Skermanella aerolata</name>
    <dbReference type="NCBI Taxonomy" id="393310"/>
    <lineage>
        <taxon>Bacteria</taxon>
        <taxon>Pseudomonadati</taxon>
        <taxon>Pseudomonadota</taxon>
        <taxon>Alphaproteobacteria</taxon>
        <taxon>Rhodospirillales</taxon>
        <taxon>Azospirillaceae</taxon>
        <taxon>Skermanella</taxon>
    </lineage>
</organism>
<evidence type="ECO:0000313" key="3">
    <source>
        <dbReference type="EMBL" id="GEO39611.1"/>
    </source>
</evidence>
<dbReference type="InterPro" id="IPR052894">
    <property type="entry name" value="AsmA-related"/>
</dbReference>
<evidence type="ECO:0000259" key="2">
    <source>
        <dbReference type="Pfam" id="PF05170"/>
    </source>
</evidence>
<protein>
    <submittedName>
        <fullName evidence="3">Membrane protein</fullName>
    </submittedName>
</protein>
<dbReference type="EMBL" id="BJYZ01000017">
    <property type="protein sequence ID" value="GEO39611.1"/>
    <property type="molecule type" value="Genomic_DNA"/>
</dbReference>
<feature type="region of interest" description="Disordered" evidence="1">
    <location>
        <begin position="124"/>
        <end position="144"/>
    </location>
</feature>
<dbReference type="AlphaFoldDB" id="A0A512DT13"/>
<gene>
    <name evidence="3" type="ORF">SAE02_37590</name>
</gene>
<feature type="domain" description="AsmA" evidence="2">
    <location>
        <begin position="188"/>
        <end position="543"/>
    </location>
</feature>
<dbReference type="Proteomes" id="UP000321523">
    <property type="component" value="Unassembled WGS sequence"/>
</dbReference>
<keyword evidence="4" id="KW-1185">Reference proteome</keyword>
<evidence type="ECO:0000313" key="4">
    <source>
        <dbReference type="Proteomes" id="UP000321523"/>
    </source>
</evidence>